<dbReference type="Proteomes" id="UP001234916">
    <property type="component" value="Chromosome"/>
</dbReference>
<protein>
    <submittedName>
        <fullName evidence="1">Uncharacterized protein</fullName>
    </submittedName>
</protein>
<gene>
    <name evidence="1" type="ORF">OHM77_00095</name>
</gene>
<sequence>MKLRERDLEIDFTNAIDALIFDQMKATMPNYHGIGEMHRVDFVVELAEAILFVEVKDPGNPKAQAEGLEKFYGELKDGTLGNTFAAKFIDTFLYRWAEDLLLKPVHYISLVTFEDSELLPNFSDEIAKKIPPMGKSMPRWKRQLVENCQVFNIELWNQSFPKWPASRIQPGGSGRKVREVA</sequence>
<name>A0AA49FLH5_9PROT</name>
<organism evidence="1">
    <name type="scientific">Candidatus Nitricoxidivorans perseverans</name>
    <dbReference type="NCBI Taxonomy" id="2975601"/>
    <lineage>
        <taxon>Bacteria</taxon>
        <taxon>Pseudomonadati</taxon>
        <taxon>Pseudomonadota</taxon>
        <taxon>Betaproteobacteria</taxon>
        <taxon>Nitrosomonadales</taxon>
        <taxon>Sterolibacteriaceae</taxon>
        <taxon>Candidatus Nitricoxidivorans</taxon>
    </lineage>
</organism>
<reference evidence="1" key="1">
    <citation type="journal article" date="2023" name="Nat. Microbiol.">
        <title>Enrichment and characterization of a nitric oxide-reducing microbial community in a continuous bioreactor.</title>
        <authorList>
            <person name="Garrido-Amador P."/>
            <person name="Stortenbeker N."/>
            <person name="Wessels H.J.C.T."/>
            <person name="Speth D.R."/>
            <person name="Garcia-Heredia I."/>
            <person name="Kartal B."/>
        </authorList>
    </citation>
    <scope>NUCLEOTIDE SEQUENCE</scope>
    <source>
        <strain evidence="1">MAG1</strain>
    </source>
</reference>
<proteinExistence type="predicted"/>
<dbReference type="KEGG" id="npv:OHM77_00095"/>
<accession>A0AA49FLH5</accession>
<evidence type="ECO:0000313" key="1">
    <source>
        <dbReference type="EMBL" id="WIM05723.1"/>
    </source>
</evidence>
<dbReference type="EMBL" id="CP107246">
    <property type="protein sequence ID" value="WIM05723.1"/>
    <property type="molecule type" value="Genomic_DNA"/>
</dbReference>
<dbReference type="AlphaFoldDB" id="A0AA49FLH5"/>